<dbReference type="RefSeq" id="WP_041500696.1">
    <property type="nucleotide sequence ID" value="NZ_BJDV01000012.1"/>
</dbReference>
<protein>
    <submittedName>
        <fullName evidence="1">Uncharacterized protein</fullName>
    </submittedName>
</protein>
<reference evidence="1 2" key="1">
    <citation type="submission" date="2015-08" db="EMBL/GenBank/DDBJ databases">
        <title>Genomic sequence of Lactobacillus heilongjiangensis DSM 28069, isolated from Chinese traditional pickle.</title>
        <authorList>
            <person name="Jiang X."/>
            <person name="Zheng B."/>
            <person name="Cheng H."/>
        </authorList>
    </citation>
    <scope>NUCLEOTIDE SEQUENCE [LARGE SCALE GENOMIC DNA]</scope>
    <source>
        <strain evidence="1 2">DSM 28069</strain>
    </source>
</reference>
<gene>
    <name evidence="1" type="ORF">JP39_03930</name>
</gene>
<evidence type="ECO:0000313" key="2">
    <source>
        <dbReference type="Proteomes" id="UP000061546"/>
    </source>
</evidence>
<dbReference type="STRING" id="1074467.JP39_03930"/>
<dbReference type="Proteomes" id="UP000061546">
    <property type="component" value="Chromosome"/>
</dbReference>
<name>A0A0K2LBE4_9LACO</name>
<accession>A0A0K2LBE4</accession>
<dbReference type="KEGG" id="lhi:JP39_03930"/>
<organism evidence="1 2">
    <name type="scientific">Companilactobacillus heilongjiangensis</name>
    <dbReference type="NCBI Taxonomy" id="1074467"/>
    <lineage>
        <taxon>Bacteria</taxon>
        <taxon>Bacillati</taxon>
        <taxon>Bacillota</taxon>
        <taxon>Bacilli</taxon>
        <taxon>Lactobacillales</taxon>
        <taxon>Lactobacillaceae</taxon>
        <taxon>Companilactobacillus</taxon>
    </lineage>
</organism>
<sequence length="61" mass="7332">MDDNENGIWLEKQVDDLSKKQQAYENRAFLAAMKKVVQEQNRRSEQLKGEVDGRLWNHEQW</sequence>
<keyword evidence="2" id="KW-1185">Reference proteome</keyword>
<dbReference type="AlphaFoldDB" id="A0A0K2LBE4"/>
<dbReference type="EMBL" id="CP012559">
    <property type="protein sequence ID" value="ALB28575.1"/>
    <property type="molecule type" value="Genomic_DNA"/>
</dbReference>
<evidence type="ECO:0000313" key="1">
    <source>
        <dbReference type="EMBL" id="ALB28575.1"/>
    </source>
</evidence>
<dbReference type="OrthoDB" id="2918624at2"/>
<proteinExistence type="predicted"/>